<dbReference type="InterPro" id="IPR011527">
    <property type="entry name" value="ABC1_TM_dom"/>
</dbReference>
<dbReference type="EMBL" id="JBHSBY010000036">
    <property type="protein sequence ID" value="MFC4196656.1"/>
    <property type="molecule type" value="Genomic_DNA"/>
</dbReference>
<dbReference type="InterPro" id="IPR039421">
    <property type="entry name" value="Type_1_exporter"/>
</dbReference>
<dbReference type="PROSITE" id="PS00211">
    <property type="entry name" value="ABC_TRANSPORTER_1"/>
    <property type="match status" value="1"/>
</dbReference>
<sequence length="763" mass="87052">MIKLRSFPSDRQLDKMDCGPACLKMIAKYYGKFYSLQYLRDKCGATKEGVSFLDISNAAEEIGLRSLSIKCSIDDLLFRIPLPALVHWNKSHFVVIHKVRASKRKKKNESSSVASKQINNADGSIYVSDPAKGHIKYGAKDFSDKWIKSGSDMGKLMALEPQADFYQRQGDEKLERRKTFENFIGYFTPYRKSFINLFIVMLLVTILQGLLPFISKAVIDVGIQTHDIDFINIVLIANVAIIVSVLLSNLVRDWILLHVTSRVNIALISDYLIKLMRLPITFFENKMTGDILQRAQDHERIRSFVMNNSLNMVFSALTFIVFGVIMFIYNPVIFYIFLAGSIIYVAWVLAFLNVRKKLDWEYFDLVSKNQSYWVETIASIQDIKINNYEKQKRWKWEDIQARLYKVNLRVLGITNTQNLGAQFIDSLKNLFITFYCAKAVISGEITFGVMISTQFIIGMLNAPVVQFIQFIISFQFAKISFLRLNEIHQLDDEHENVGSNNIDLPENKSLIINNVMFQYSPNSKMVLQGVRLVIPEGKVTAIVGDSGSGKSTFLKLLLRLYKPSYGEIMIGSMNINNISLRQWRDKCGAVMQDGKIFNDTILNNIVLDDEKIDYGKLKKALETANIAQEIEMLPLGYQTMMGEQGRGLSGGQKQRVLIARALYKNPDYLFFDEATNSLDTINEQKIVAALDDVFRDKTVIVVAHRLSTIRKADQIIVMQDGRVIEIGNHNSLMERQGHYNRLVQSQMDLTSTVLVEADKNNQN</sequence>
<keyword evidence="13" id="KW-1185">Reference proteome</keyword>
<dbReference type="Gene3D" id="3.90.70.10">
    <property type="entry name" value="Cysteine proteinases"/>
    <property type="match status" value="1"/>
</dbReference>
<evidence type="ECO:0000256" key="4">
    <source>
        <dbReference type="ARBA" id="ARBA00022801"/>
    </source>
</evidence>
<keyword evidence="5" id="KW-0067">ATP-binding</keyword>
<evidence type="ECO:0000256" key="7">
    <source>
        <dbReference type="ARBA" id="ARBA00023136"/>
    </source>
</evidence>
<gene>
    <name evidence="12" type="ORF">ACFOUY_08100</name>
</gene>
<keyword evidence="3" id="KW-0547">Nucleotide-binding</keyword>
<feature type="domain" description="ABC transporter" evidence="9">
    <location>
        <begin position="510"/>
        <end position="745"/>
    </location>
</feature>
<dbReference type="CDD" id="cd18571">
    <property type="entry name" value="ABC_6TM_peptidase_like"/>
    <property type="match status" value="1"/>
</dbReference>
<dbReference type="PROSITE" id="PS50893">
    <property type="entry name" value="ABC_TRANSPORTER_2"/>
    <property type="match status" value="1"/>
</dbReference>
<dbReference type="InterPro" id="IPR036640">
    <property type="entry name" value="ABC1_TM_sf"/>
</dbReference>
<keyword evidence="4" id="KW-0378">Hydrolase</keyword>
<dbReference type="Gene3D" id="3.40.50.300">
    <property type="entry name" value="P-loop containing nucleotide triphosphate hydrolases"/>
    <property type="match status" value="1"/>
</dbReference>
<feature type="transmembrane region" description="Helical" evidence="8">
    <location>
        <begin position="310"/>
        <end position="329"/>
    </location>
</feature>
<evidence type="ECO:0000313" key="13">
    <source>
        <dbReference type="Proteomes" id="UP001595792"/>
    </source>
</evidence>
<dbReference type="SMART" id="SM00382">
    <property type="entry name" value="AAA"/>
    <property type="match status" value="1"/>
</dbReference>
<name>A0ABV8NJS4_9SPHI</name>
<feature type="domain" description="ABC transmembrane type-1" evidence="10">
    <location>
        <begin position="197"/>
        <end position="475"/>
    </location>
</feature>
<protein>
    <submittedName>
        <fullName evidence="12">Peptidase domain-containing ABC transporter</fullName>
    </submittedName>
</protein>
<dbReference type="InterPro" id="IPR003593">
    <property type="entry name" value="AAA+_ATPase"/>
</dbReference>
<keyword evidence="7 8" id="KW-0472">Membrane</keyword>
<dbReference type="PROSITE" id="PS50990">
    <property type="entry name" value="PEPTIDASE_C39"/>
    <property type="match status" value="1"/>
</dbReference>
<dbReference type="Pfam" id="PF00664">
    <property type="entry name" value="ABC_membrane"/>
    <property type="match status" value="1"/>
</dbReference>
<dbReference type="InterPro" id="IPR003439">
    <property type="entry name" value="ABC_transporter-like_ATP-bd"/>
</dbReference>
<dbReference type="CDD" id="cd02418">
    <property type="entry name" value="Peptidase_C39B"/>
    <property type="match status" value="1"/>
</dbReference>
<keyword evidence="2 8" id="KW-0812">Transmembrane</keyword>
<organism evidence="12 13">
    <name type="scientific">Pedobacter jamesrossensis</name>
    <dbReference type="NCBI Taxonomy" id="1908238"/>
    <lineage>
        <taxon>Bacteria</taxon>
        <taxon>Pseudomonadati</taxon>
        <taxon>Bacteroidota</taxon>
        <taxon>Sphingobacteriia</taxon>
        <taxon>Sphingobacteriales</taxon>
        <taxon>Sphingobacteriaceae</taxon>
        <taxon>Pedobacter</taxon>
    </lineage>
</organism>
<feature type="transmembrane region" description="Helical" evidence="8">
    <location>
        <begin position="230"/>
        <end position="251"/>
    </location>
</feature>
<evidence type="ECO:0000256" key="3">
    <source>
        <dbReference type="ARBA" id="ARBA00022741"/>
    </source>
</evidence>
<feature type="transmembrane region" description="Helical" evidence="8">
    <location>
        <begin position="194"/>
        <end position="215"/>
    </location>
</feature>
<evidence type="ECO:0000313" key="12">
    <source>
        <dbReference type="EMBL" id="MFC4196656.1"/>
    </source>
</evidence>
<reference evidence="13" key="1">
    <citation type="journal article" date="2019" name="Int. J. Syst. Evol. Microbiol.">
        <title>The Global Catalogue of Microorganisms (GCM) 10K type strain sequencing project: providing services to taxonomists for standard genome sequencing and annotation.</title>
        <authorList>
            <consortium name="The Broad Institute Genomics Platform"/>
            <consortium name="The Broad Institute Genome Sequencing Center for Infectious Disease"/>
            <person name="Wu L."/>
            <person name="Ma J."/>
        </authorList>
    </citation>
    <scope>NUCLEOTIDE SEQUENCE [LARGE SCALE GENOMIC DNA]</scope>
    <source>
        <strain evidence="13">CCM 8689</strain>
    </source>
</reference>
<feature type="domain" description="Peptidase C39" evidence="11">
    <location>
        <begin position="12"/>
        <end position="153"/>
    </location>
</feature>
<dbReference type="Proteomes" id="UP001595792">
    <property type="component" value="Unassembled WGS sequence"/>
</dbReference>
<proteinExistence type="predicted"/>
<dbReference type="RefSeq" id="WP_378959991.1">
    <property type="nucleotide sequence ID" value="NZ_JBHRXC010000016.1"/>
</dbReference>
<dbReference type="Gene3D" id="1.20.1560.10">
    <property type="entry name" value="ABC transporter type 1, transmembrane domain"/>
    <property type="match status" value="1"/>
</dbReference>
<dbReference type="Pfam" id="PF03412">
    <property type="entry name" value="Peptidase_C39"/>
    <property type="match status" value="1"/>
</dbReference>
<dbReference type="InterPro" id="IPR017871">
    <property type="entry name" value="ABC_transporter-like_CS"/>
</dbReference>
<accession>A0ABV8NJS4</accession>
<evidence type="ECO:0000259" key="9">
    <source>
        <dbReference type="PROSITE" id="PS50893"/>
    </source>
</evidence>
<evidence type="ECO:0000259" key="11">
    <source>
        <dbReference type="PROSITE" id="PS50990"/>
    </source>
</evidence>
<evidence type="ECO:0000256" key="6">
    <source>
        <dbReference type="ARBA" id="ARBA00022989"/>
    </source>
</evidence>
<comment type="subcellular location">
    <subcellularLocation>
        <location evidence="1">Cell membrane</location>
        <topology evidence="1">Multi-pass membrane protein</topology>
    </subcellularLocation>
</comment>
<dbReference type="Pfam" id="PF00005">
    <property type="entry name" value="ABC_tran"/>
    <property type="match status" value="1"/>
</dbReference>
<comment type="caution">
    <text evidence="12">The sequence shown here is derived from an EMBL/GenBank/DDBJ whole genome shotgun (WGS) entry which is preliminary data.</text>
</comment>
<feature type="transmembrane region" description="Helical" evidence="8">
    <location>
        <begin position="335"/>
        <end position="354"/>
    </location>
</feature>
<evidence type="ECO:0000256" key="1">
    <source>
        <dbReference type="ARBA" id="ARBA00004651"/>
    </source>
</evidence>
<dbReference type="InterPro" id="IPR005074">
    <property type="entry name" value="Peptidase_C39"/>
</dbReference>
<evidence type="ECO:0000256" key="2">
    <source>
        <dbReference type="ARBA" id="ARBA00022692"/>
    </source>
</evidence>
<dbReference type="SUPFAM" id="SSF90123">
    <property type="entry name" value="ABC transporter transmembrane region"/>
    <property type="match status" value="1"/>
</dbReference>
<dbReference type="PROSITE" id="PS50929">
    <property type="entry name" value="ABC_TM1F"/>
    <property type="match status" value="1"/>
</dbReference>
<evidence type="ECO:0000259" key="10">
    <source>
        <dbReference type="PROSITE" id="PS50929"/>
    </source>
</evidence>
<evidence type="ECO:0000256" key="8">
    <source>
        <dbReference type="SAM" id="Phobius"/>
    </source>
</evidence>
<evidence type="ECO:0000256" key="5">
    <source>
        <dbReference type="ARBA" id="ARBA00022840"/>
    </source>
</evidence>
<keyword evidence="6 8" id="KW-1133">Transmembrane helix</keyword>
<dbReference type="PANTHER" id="PTHR43394">
    <property type="entry name" value="ATP-DEPENDENT PERMEASE MDL1, MITOCHONDRIAL"/>
    <property type="match status" value="1"/>
</dbReference>
<dbReference type="PANTHER" id="PTHR43394:SF1">
    <property type="entry name" value="ATP-BINDING CASSETTE SUB-FAMILY B MEMBER 10, MITOCHONDRIAL"/>
    <property type="match status" value="1"/>
</dbReference>
<dbReference type="InterPro" id="IPR027417">
    <property type="entry name" value="P-loop_NTPase"/>
</dbReference>
<dbReference type="SUPFAM" id="SSF52540">
    <property type="entry name" value="P-loop containing nucleoside triphosphate hydrolases"/>
    <property type="match status" value="1"/>
</dbReference>